<dbReference type="RefSeq" id="XP_033463032.1">
    <property type="nucleotide sequence ID" value="XM_033603907.1"/>
</dbReference>
<feature type="compositionally biased region" description="Basic and acidic residues" evidence="1">
    <location>
        <begin position="440"/>
        <end position="450"/>
    </location>
</feature>
<feature type="region of interest" description="Disordered" evidence="1">
    <location>
        <begin position="437"/>
        <end position="458"/>
    </location>
</feature>
<accession>A0A6J3MDA2</accession>
<dbReference type="OrthoDB" id="3439035at2759"/>
<keyword evidence="2" id="KW-1185">Reference proteome</keyword>
<dbReference type="AlphaFoldDB" id="A0A6J3MDA2"/>
<dbReference type="GeneID" id="54361707"/>
<name>A0A6J3MDA2_9PEZI</name>
<feature type="compositionally biased region" description="Polar residues" evidence="1">
    <location>
        <begin position="373"/>
        <end position="386"/>
    </location>
</feature>
<proteinExistence type="predicted"/>
<protein>
    <submittedName>
        <fullName evidence="3">Uncharacterized protein</fullName>
    </submittedName>
</protein>
<feature type="region of interest" description="Disordered" evidence="1">
    <location>
        <begin position="240"/>
        <end position="310"/>
    </location>
</feature>
<reference evidence="3" key="2">
    <citation type="submission" date="2020-04" db="EMBL/GenBank/DDBJ databases">
        <authorList>
            <consortium name="NCBI Genome Project"/>
        </authorList>
    </citation>
    <scope>NUCLEOTIDE SEQUENCE</scope>
    <source>
        <strain evidence="3">CBS 342.82</strain>
    </source>
</reference>
<feature type="region of interest" description="Disordered" evidence="1">
    <location>
        <begin position="347"/>
        <end position="416"/>
    </location>
</feature>
<evidence type="ECO:0000313" key="2">
    <source>
        <dbReference type="Proteomes" id="UP000504637"/>
    </source>
</evidence>
<feature type="compositionally biased region" description="Polar residues" evidence="1">
    <location>
        <begin position="401"/>
        <end position="412"/>
    </location>
</feature>
<organism evidence="3">
    <name type="scientific">Dissoconium aciculare CBS 342.82</name>
    <dbReference type="NCBI Taxonomy" id="1314786"/>
    <lineage>
        <taxon>Eukaryota</taxon>
        <taxon>Fungi</taxon>
        <taxon>Dikarya</taxon>
        <taxon>Ascomycota</taxon>
        <taxon>Pezizomycotina</taxon>
        <taxon>Dothideomycetes</taxon>
        <taxon>Dothideomycetidae</taxon>
        <taxon>Mycosphaerellales</taxon>
        <taxon>Dissoconiaceae</taxon>
        <taxon>Dissoconium</taxon>
    </lineage>
</organism>
<sequence length="738" mass="81880">MDVETAASGSTLGFSDLSAMENETDDLGRRILQHQRYSTGQQFENHVQPFSRARPRKTEPLKIETIVQTVKDEHRHRRTASDGSAAANLSLNVPKEWGRRARRRPDWLRSYESDDTPTSIAKLDDDAILPRRTAFTGDESPILQRSATRERIVQSVEQQSPSFQRVRGSTSPWSLKHMNTTLRSGLDMDEEELGFADNSILTSTPAGNLRDYKQNALTRHEIMVLEQRGVTRKTLDQISERSHDLGGSRFPTSTGDQIAKPTRRRRSGASNKENEDFGHGEDTDSKSQRSSGSSAHAPEPQNTRSYSHARQDSIALLRKLARVTSLSPSPAKPMPANDTEDVALTRDSTGDTAHVSAQRLRGTRVLSIKSEPESMNANSDTSTAGPTGSGGDLLETGEPAVTSSKSNRSQAKSALEDVLREAQEQKNIHLGESTIASLEDIVHPNEDPSDLKTSPNDFDGVHPTVDRLKNVASAKNVRLEEDLALQKLNQSLRTTRTNIKDASKGLRRIENKIEAAQWEPPIVLSTATKPLRHQLGDATCQHCGGRQNSAWHTLWNEFRSNFYTWDSKRQSPLRLTWLGLACLLWTIWYLTETTLCAYYCHQAYAVEMVGYGVDPDAPDYPFVIPTLLFRPFKPIWHPVLQYLAWSFGVLLNLLFGDGFSVGVVPNVPRREPKRRFGQRAMSTGASFPVFAKAVDGNAGWLSAAATATSSAVRHVAESTFRAASDAGSMWEDAFHSTP</sequence>
<evidence type="ECO:0000256" key="1">
    <source>
        <dbReference type="SAM" id="MobiDB-lite"/>
    </source>
</evidence>
<feature type="compositionally biased region" description="Polar residues" evidence="1">
    <location>
        <begin position="288"/>
        <end position="308"/>
    </location>
</feature>
<reference evidence="3" key="1">
    <citation type="submission" date="2020-01" db="EMBL/GenBank/DDBJ databases">
        <authorList>
            <consortium name="DOE Joint Genome Institute"/>
            <person name="Haridas S."/>
            <person name="Albert R."/>
            <person name="Binder M."/>
            <person name="Bloem J."/>
            <person name="Labutti K."/>
            <person name="Salamov A."/>
            <person name="Andreopoulos B."/>
            <person name="Baker S.E."/>
            <person name="Barry K."/>
            <person name="Bills G."/>
            <person name="Bluhm B.H."/>
            <person name="Cannon C."/>
            <person name="Castanera R."/>
            <person name="Culley D.E."/>
            <person name="Daum C."/>
            <person name="Ezra D."/>
            <person name="Gonzalez J.B."/>
            <person name="Henrissat B."/>
            <person name="Kuo A."/>
            <person name="Liang C."/>
            <person name="Lipzen A."/>
            <person name="Lutzoni F."/>
            <person name="Magnuson J."/>
            <person name="Mondo S."/>
            <person name="Nolan M."/>
            <person name="Ohm R."/>
            <person name="Pangilinan J."/>
            <person name="Park H.-J."/>
            <person name="Ramirez L."/>
            <person name="Alfaro M."/>
            <person name="Sun H."/>
            <person name="Tritt A."/>
            <person name="Yoshinaga Y."/>
            <person name="Zwiers L.-H."/>
            <person name="Turgeon B.G."/>
            <person name="Goodwin S.B."/>
            <person name="Spatafora J.W."/>
            <person name="Crous P.W."/>
            <person name="Grigoriev I.V."/>
        </authorList>
    </citation>
    <scope>NUCLEOTIDE SEQUENCE</scope>
    <source>
        <strain evidence="3">CBS 342.82</strain>
    </source>
</reference>
<evidence type="ECO:0000313" key="3">
    <source>
        <dbReference type="RefSeq" id="XP_033463032.1"/>
    </source>
</evidence>
<dbReference type="Proteomes" id="UP000504637">
    <property type="component" value="Unplaced"/>
</dbReference>
<gene>
    <name evidence="3" type="ORF">K489DRAFT_376394</name>
</gene>
<feature type="compositionally biased region" description="Basic and acidic residues" evidence="1">
    <location>
        <begin position="272"/>
        <end position="287"/>
    </location>
</feature>
<reference evidence="3" key="3">
    <citation type="submission" date="2025-08" db="UniProtKB">
        <authorList>
            <consortium name="RefSeq"/>
        </authorList>
    </citation>
    <scope>IDENTIFICATION</scope>
    <source>
        <strain evidence="3">CBS 342.82</strain>
    </source>
</reference>